<keyword evidence="4" id="KW-0678">Repressor</keyword>
<evidence type="ECO:0000256" key="4">
    <source>
        <dbReference type="ARBA" id="ARBA00022491"/>
    </source>
</evidence>
<keyword evidence="9" id="KW-1185">Reference proteome</keyword>
<protein>
    <recommendedName>
        <fullName evidence="7">RWD domain-containing protein</fullName>
    </recommendedName>
</protein>
<dbReference type="PROSITE" id="PS50908">
    <property type="entry name" value="RWD"/>
    <property type="match status" value="1"/>
</dbReference>
<dbReference type="SUPFAM" id="SSF54495">
    <property type="entry name" value="UBC-like"/>
    <property type="match status" value="1"/>
</dbReference>
<evidence type="ECO:0000259" key="7">
    <source>
        <dbReference type="PROSITE" id="PS50908"/>
    </source>
</evidence>
<keyword evidence="5" id="KW-0810">Translation regulation</keyword>
<organism evidence="8 9">
    <name type="scientific">Candida verbasci</name>
    <dbReference type="NCBI Taxonomy" id="1227364"/>
    <lineage>
        <taxon>Eukaryota</taxon>
        <taxon>Fungi</taxon>
        <taxon>Dikarya</taxon>
        <taxon>Ascomycota</taxon>
        <taxon>Saccharomycotina</taxon>
        <taxon>Pichiomycetes</taxon>
        <taxon>Debaryomycetaceae</taxon>
        <taxon>Candida/Lodderomyces clade</taxon>
        <taxon>Candida</taxon>
    </lineage>
</organism>
<evidence type="ECO:0000256" key="6">
    <source>
        <dbReference type="ARBA" id="ARBA00023016"/>
    </source>
</evidence>
<dbReference type="InterPro" id="IPR020568">
    <property type="entry name" value="Ribosomal_Su5_D2-typ_SF"/>
</dbReference>
<accession>A0A9W4XJ73</accession>
<sequence>MTIEELHDEIIAIDAIYPNTITNIASQIHTIKIPSHELVSIQLNFPINYPDSKPELLQIINDNASRFPDTNYLERNATEILEKVFTSGKVVLFELLTELQEFFDKYLEEHPENEPRPVEKKVEKERSVTPKIEALVEVIDPTIGWLQSDPIIDRNSTFIAYARRVNNLQDAQDLLINLVTDKKISKATHNISSWRIKMDNGVSYQDWDDDGETAAGSRLLHLLQMMDVWNILIVVSRWYGGIHLGPDRFKHINSAARDVIIKGNFDNVSGNANANENNTNNNTKKKKK</sequence>
<dbReference type="CDD" id="cd23822">
    <property type="entry name" value="RWD_ScYIH1-like"/>
    <property type="match status" value="1"/>
</dbReference>
<dbReference type="AlphaFoldDB" id="A0A9W4XJ73"/>
<evidence type="ECO:0000313" key="9">
    <source>
        <dbReference type="Proteomes" id="UP001152885"/>
    </source>
</evidence>
<name>A0A9W4XJ73_9ASCO</name>
<dbReference type="PANTHER" id="PTHR16301:SF25">
    <property type="entry name" value="PROTEIN IMPACT"/>
    <property type="match status" value="1"/>
</dbReference>
<dbReference type="Gene3D" id="3.10.110.10">
    <property type="entry name" value="Ubiquitin Conjugating Enzyme"/>
    <property type="match status" value="1"/>
</dbReference>
<keyword evidence="3" id="KW-0963">Cytoplasm</keyword>
<evidence type="ECO:0000256" key="3">
    <source>
        <dbReference type="ARBA" id="ARBA00022490"/>
    </source>
</evidence>
<comment type="similarity">
    <text evidence="2">Belongs to the IMPACT family.</text>
</comment>
<dbReference type="InterPro" id="IPR036956">
    <property type="entry name" value="Impact_N_sf"/>
</dbReference>
<reference evidence="8" key="1">
    <citation type="submission" date="2022-12" db="EMBL/GenBank/DDBJ databases">
        <authorList>
            <person name="Brejova B."/>
        </authorList>
    </citation>
    <scope>NUCLEOTIDE SEQUENCE</scope>
</reference>
<evidence type="ECO:0000256" key="5">
    <source>
        <dbReference type="ARBA" id="ARBA00022845"/>
    </source>
</evidence>
<proteinExistence type="inferred from homology"/>
<dbReference type="GO" id="GO:0006446">
    <property type="term" value="P:regulation of translational initiation"/>
    <property type="evidence" value="ECO:0007669"/>
    <property type="project" value="TreeGrafter"/>
</dbReference>
<comment type="caution">
    <text evidence="8">The sequence shown here is derived from an EMBL/GenBank/DDBJ whole genome shotgun (WGS) entry which is preliminary data.</text>
</comment>
<evidence type="ECO:0000313" key="8">
    <source>
        <dbReference type="EMBL" id="CAI5755657.1"/>
    </source>
</evidence>
<dbReference type="InterPro" id="IPR023582">
    <property type="entry name" value="Impact"/>
</dbReference>
<dbReference type="OrthoDB" id="69641at2759"/>
<feature type="domain" description="RWD" evidence="7">
    <location>
        <begin position="8"/>
        <end position="106"/>
    </location>
</feature>
<dbReference type="Pfam" id="PF01205">
    <property type="entry name" value="Impact_N"/>
    <property type="match status" value="1"/>
</dbReference>
<dbReference type="EMBL" id="CANTUO010000001">
    <property type="protein sequence ID" value="CAI5755657.1"/>
    <property type="molecule type" value="Genomic_DNA"/>
</dbReference>
<dbReference type="Proteomes" id="UP001152885">
    <property type="component" value="Unassembled WGS sequence"/>
</dbReference>
<dbReference type="InterPro" id="IPR020569">
    <property type="entry name" value="UPF0029_Impact_CS"/>
</dbReference>
<dbReference type="SMART" id="SM00591">
    <property type="entry name" value="RWD"/>
    <property type="match status" value="1"/>
</dbReference>
<dbReference type="Gene3D" id="3.30.230.30">
    <property type="entry name" value="Impact, N-terminal domain"/>
    <property type="match status" value="1"/>
</dbReference>
<comment type="subcellular location">
    <subcellularLocation>
        <location evidence="1">Cytoplasm</location>
    </subcellularLocation>
</comment>
<dbReference type="PROSITE" id="PS00910">
    <property type="entry name" value="UPF0029"/>
    <property type="match status" value="1"/>
</dbReference>
<dbReference type="PANTHER" id="PTHR16301">
    <property type="entry name" value="IMPACT-RELATED"/>
    <property type="match status" value="1"/>
</dbReference>
<dbReference type="InterPro" id="IPR016135">
    <property type="entry name" value="UBQ-conjugating_enzyme/RWD"/>
</dbReference>
<dbReference type="Pfam" id="PF05773">
    <property type="entry name" value="RWD"/>
    <property type="match status" value="1"/>
</dbReference>
<dbReference type="SUPFAM" id="SSF54211">
    <property type="entry name" value="Ribosomal protein S5 domain 2-like"/>
    <property type="match status" value="1"/>
</dbReference>
<dbReference type="InterPro" id="IPR006575">
    <property type="entry name" value="RWD_dom"/>
</dbReference>
<evidence type="ECO:0000256" key="2">
    <source>
        <dbReference type="ARBA" id="ARBA00007665"/>
    </source>
</evidence>
<gene>
    <name evidence="8" type="ORF">CANVERA_P0173</name>
</gene>
<dbReference type="GO" id="GO:0140469">
    <property type="term" value="P:GCN2-mediated signaling"/>
    <property type="evidence" value="ECO:0007669"/>
    <property type="project" value="TreeGrafter"/>
</dbReference>
<dbReference type="InterPro" id="IPR001498">
    <property type="entry name" value="Impact_N"/>
</dbReference>
<evidence type="ECO:0000256" key="1">
    <source>
        <dbReference type="ARBA" id="ARBA00004496"/>
    </source>
</evidence>
<keyword evidence="6" id="KW-0346">Stress response</keyword>
<dbReference type="GO" id="GO:0005737">
    <property type="term" value="C:cytoplasm"/>
    <property type="evidence" value="ECO:0007669"/>
    <property type="project" value="UniProtKB-SubCell"/>
</dbReference>